<name>A0AAJ1BG39_9GAMM</name>
<protein>
    <submittedName>
        <fullName evidence="1">YfcL family protein</fullName>
    </submittedName>
</protein>
<proteinExistence type="predicted"/>
<dbReference type="InterPro" id="IPR014987">
    <property type="entry name" value="UPF_YfcL"/>
</dbReference>
<accession>A0AAJ1BG39</accession>
<keyword evidence="2" id="KW-1185">Reference proteome</keyword>
<dbReference type="RefSeq" id="WP_240590442.1">
    <property type="nucleotide sequence ID" value="NZ_JAKUDL010000002.1"/>
</dbReference>
<dbReference type="AlphaFoldDB" id="A0AAJ1BG39"/>
<comment type="caution">
    <text evidence="1">The sequence shown here is derived from an EMBL/GenBank/DDBJ whole genome shotgun (WGS) entry which is preliminary data.</text>
</comment>
<gene>
    <name evidence="1" type="ORF">MJ923_06740</name>
</gene>
<reference evidence="1 2" key="1">
    <citation type="submission" date="2022-02" db="EMBL/GenBank/DDBJ databases">
        <title>The genome sequence of Shewanella sp. 3B26.</title>
        <authorList>
            <person name="Du J."/>
        </authorList>
    </citation>
    <scope>NUCLEOTIDE SEQUENCE [LARGE SCALE GENOMIC DNA]</scope>
    <source>
        <strain evidence="1 2">3B26</strain>
    </source>
</reference>
<evidence type="ECO:0000313" key="1">
    <source>
        <dbReference type="EMBL" id="MCH4293998.1"/>
    </source>
</evidence>
<dbReference type="Proteomes" id="UP001297581">
    <property type="component" value="Unassembled WGS sequence"/>
</dbReference>
<organism evidence="1 2">
    <name type="scientific">Shewanella zhuhaiensis</name>
    <dbReference type="NCBI Taxonomy" id="2919576"/>
    <lineage>
        <taxon>Bacteria</taxon>
        <taxon>Pseudomonadati</taxon>
        <taxon>Pseudomonadota</taxon>
        <taxon>Gammaproteobacteria</taxon>
        <taxon>Alteromonadales</taxon>
        <taxon>Shewanellaceae</taxon>
        <taxon>Shewanella</taxon>
    </lineage>
</organism>
<sequence>MFEKYDTALDNWIEGIVASGDDDALFASGYLQGHFAVALAELETEGGIDNSLLDGKMEKCLETARGELSDADYALVEAAWAQLRGQF</sequence>
<evidence type="ECO:0000313" key="2">
    <source>
        <dbReference type="Proteomes" id="UP001297581"/>
    </source>
</evidence>
<dbReference type="Pfam" id="PF08891">
    <property type="entry name" value="YfcL"/>
    <property type="match status" value="1"/>
</dbReference>
<dbReference type="EMBL" id="JAKUDL010000002">
    <property type="protein sequence ID" value="MCH4293998.1"/>
    <property type="molecule type" value="Genomic_DNA"/>
</dbReference>